<dbReference type="KEGG" id="rml:FF011L_08820"/>
<sequence length="288" mass="31134" precursor="true">MLIRSLTLLLCPILLAGNPTNGFAQEVQITPDVVYGHKLGLAMTCDAFTPTENANGAAVLFMVSGGWYSGWTAPEQSQALFRPLTNKGFTVFAVRHGSSPRFSIAEAVADVRRSVRFIRTNAARFHIDPERIGVYGMSAGGHLSLMLGTASDEGSTEAKDPVERASDHVNAVVAFVAPTDLRIMAQDAPDRLPAYDRFPALEIDQKTAAKDSPLLHVSADDPPTLLLAGVKDELVPIDHSRKIHAAFGEANVESQLIEYPESGHGFQGDDAQKAIEATVDWFQTHLTK</sequence>
<evidence type="ECO:0000259" key="3">
    <source>
        <dbReference type="Pfam" id="PF20434"/>
    </source>
</evidence>
<dbReference type="InterPro" id="IPR029058">
    <property type="entry name" value="AB_hydrolase_fold"/>
</dbReference>
<dbReference type="AlphaFoldDB" id="A0A517MB90"/>
<evidence type="ECO:0000256" key="2">
    <source>
        <dbReference type="SAM" id="SignalP"/>
    </source>
</evidence>
<name>A0A517MB90_9BACT</name>
<dbReference type="Gene3D" id="3.40.50.1820">
    <property type="entry name" value="alpha/beta hydrolase"/>
    <property type="match status" value="1"/>
</dbReference>
<dbReference type="GO" id="GO:0046555">
    <property type="term" value="F:acetylxylan esterase activity"/>
    <property type="evidence" value="ECO:0007669"/>
    <property type="project" value="UniProtKB-EC"/>
</dbReference>
<accession>A0A517MB90</accession>
<feature type="signal peptide" evidence="2">
    <location>
        <begin position="1"/>
        <end position="24"/>
    </location>
</feature>
<keyword evidence="2" id="KW-0732">Signal</keyword>
<dbReference type="EC" id="3.1.1.72" evidence="4"/>
<dbReference type="PANTHER" id="PTHR48081">
    <property type="entry name" value="AB HYDROLASE SUPERFAMILY PROTEIN C4A8.06C"/>
    <property type="match status" value="1"/>
</dbReference>
<feature type="domain" description="BD-FAE-like" evidence="3">
    <location>
        <begin position="46"/>
        <end position="246"/>
    </location>
</feature>
<dbReference type="EMBL" id="CP036262">
    <property type="protein sequence ID" value="QDS92146.1"/>
    <property type="molecule type" value="Genomic_DNA"/>
</dbReference>
<reference evidence="4 5" key="1">
    <citation type="submission" date="2019-02" db="EMBL/GenBank/DDBJ databases">
        <title>Deep-cultivation of Planctomycetes and their phenomic and genomic characterization uncovers novel biology.</title>
        <authorList>
            <person name="Wiegand S."/>
            <person name="Jogler M."/>
            <person name="Boedeker C."/>
            <person name="Pinto D."/>
            <person name="Vollmers J."/>
            <person name="Rivas-Marin E."/>
            <person name="Kohn T."/>
            <person name="Peeters S.H."/>
            <person name="Heuer A."/>
            <person name="Rast P."/>
            <person name="Oberbeckmann S."/>
            <person name="Bunk B."/>
            <person name="Jeske O."/>
            <person name="Meyerdierks A."/>
            <person name="Storesund J.E."/>
            <person name="Kallscheuer N."/>
            <person name="Luecker S."/>
            <person name="Lage O.M."/>
            <person name="Pohl T."/>
            <person name="Merkel B.J."/>
            <person name="Hornburger P."/>
            <person name="Mueller R.-W."/>
            <person name="Bruemmer F."/>
            <person name="Labrenz M."/>
            <person name="Spormann A.M."/>
            <person name="Op den Camp H."/>
            <person name="Overmann J."/>
            <person name="Amann R."/>
            <person name="Jetten M.S.M."/>
            <person name="Mascher T."/>
            <person name="Medema M.H."/>
            <person name="Devos D.P."/>
            <person name="Kaster A.-K."/>
            <person name="Ovreas L."/>
            <person name="Rohde M."/>
            <person name="Galperin M.Y."/>
            <person name="Jogler C."/>
        </authorList>
    </citation>
    <scope>NUCLEOTIDE SEQUENCE [LARGE SCALE GENOMIC DNA]</scope>
    <source>
        <strain evidence="4 5">FF011L</strain>
    </source>
</reference>
<dbReference type="InterPro" id="IPR049492">
    <property type="entry name" value="BD-FAE-like_dom"/>
</dbReference>
<evidence type="ECO:0000256" key="1">
    <source>
        <dbReference type="ARBA" id="ARBA00022801"/>
    </source>
</evidence>
<keyword evidence="5" id="KW-1185">Reference proteome</keyword>
<feature type="chain" id="PRO_5022208505" evidence="2">
    <location>
        <begin position="25"/>
        <end position="288"/>
    </location>
</feature>
<dbReference type="OrthoDB" id="265201at2"/>
<evidence type="ECO:0000313" key="4">
    <source>
        <dbReference type="EMBL" id="QDS92146.1"/>
    </source>
</evidence>
<gene>
    <name evidence="4" type="primary">axeA1_2</name>
    <name evidence="4" type="ORF">FF011L_08820</name>
</gene>
<protein>
    <submittedName>
        <fullName evidence="4">Acetylxylan esterase</fullName>
        <ecNumber evidence="4">3.1.1.72</ecNumber>
    </submittedName>
</protein>
<dbReference type="SUPFAM" id="SSF53474">
    <property type="entry name" value="alpha/beta-Hydrolases"/>
    <property type="match status" value="1"/>
</dbReference>
<dbReference type="RefSeq" id="WP_145350384.1">
    <property type="nucleotide sequence ID" value="NZ_CP036262.1"/>
</dbReference>
<proteinExistence type="predicted"/>
<dbReference type="Proteomes" id="UP000320672">
    <property type="component" value="Chromosome"/>
</dbReference>
<dbReference type="Pfam" id="PF20434">
    <property type="entry name" value="BD-FAE"/>
    <property type="match status" value="1"/>
</dbReference>
<dbReference type="PANTHER" id="PTHR48081:SF13">
    <property type="entry name" value="ALPHA_BETA HYDROLASE"/>
    <property type="match status" value="1"/>
</dbReference>
<organism evidence="4 5">
    <name type="scientific">Roseimaritima multifibrata</name>
    <dbReference type="NCBI Taxonomy" id="1930274"/>
    <lineage>
        <taxon>Bacteria</taxon>
        <taxon>Pseudomonadati</taxon>
        <taxon>Planctomycetota</taxon>
        <taxon>Planctomycetia</taxon>
        <taxon>Pirellulales</taxon>
        <taxon>Pirellulaceae</taxon>
        <taxon>Roseimaritima</taxon>
    </lineage>
</organism>
<evidence type="ECO:0000313" key="5">
    <source>
        <dbReference type="Proteomes" id="UP000320672"/>
    </source>
</evidence>
<keyword evidence="1 4" id="KW-0378">Hydrolase</keyword>
<dbReference type="InterPro" id="IPR050300">
    <property type="entry name" value="GDXG_lipolytic_enzyme"/>
</dbReference>